<evidence type="ECO:0000313" key="3">
    <source>
        <dbReference type="Proteomes" id="UP001212160"/>
    </source>
</evidence>
<sequence length="207" mass="24548">MEMLQMDEDQIKETLKHYQAITQQIHARVLSIRQMMDETNDQLIEIASYPKIDFGKTSARSGTRKDLLDVYERYQKLIEEKEQNFAEELRELLARAESVKRLYLCYQALGNEAYEIVDKLYIQRIPYKAVEAESGLNHRIFEEKRKLAIKEIQRLYESDQSDMQIVRYSNQRSHKKKRTVVEDDGQMSMMDFMNQEKAETESQTGNC</sequence>
<evidence type="ECO:0000313" key="2">
    <source>
        <dbReference type="EMBL" id="MDB8687584.1"/>
    </source>
</evidence>
<accession>A0AAW6DFD5</accession>
<protein>
    <submittedName>
        <fullName evidence="2">Uncharacterized protein</fullName>
    </submittedName>
</protein>
<reference evidence="2" key="1">
    <citation type="submission" date="2023-01" db="EMBL/GenBank/DDBJ databases">
        <title>Human gut microbiome strain richness.</title>
        <authorList>
            <person name="Chen-Liaw A."/>
        </authorList>
    </citation>
    <scope>NUCLEOTIDE SEQUENCE</scope>
    <source>
        <strain evidence="2">RTP21484st1_H11_RTP21484_190118</strain>
    </source>
</reference>
<dbReference type="Proteomes" id="UP001212160">
    <property type="component" value="Unassembled WGS sequence"/>
</dbReference>
<proteinExistence type="predicted"/>
<dbReference type="RefSeq" id="WP_272108008.1">
    <property type="nucleotide sequence ID" value="NZ_DAWDPA010000038.1"/>
</dbReference>
<organism evidence="2 3">
    <name type="scientific">Mediterraneibacter gnavus</name>
    <name type="common">Ruminococcus gnavus</name>
    <dbReference type="NCBI Taxonomy" id="33038"/>
    <lineage>
        <taxon>Bacteria</taxon>
        <taxon>Bacillati</taxon>
        <taxon>Bacillota</taxon>
        <taxon>Clostridia</taxon>
        <taxon>Lachnospirales</taxon>
        <taxon>Lachnospiraceae</taxon>
        <taxon>Mediterraneibacter</taxon>
    </lineage>
</organism>
<dbReference type="EMBL" id="JAQMLA010000042">
    <property type="protein sequence ID" value="MDB8687584.1"/>
    <property type="molecule type" value="Genomic_DNA"/>
</dbReference>
<evidence type="ECO:0000256" key="1">
    <source>
        <dbReference type="SAM" id="Coils"/>
    </source>
</evidence>
<feature type="coiled-coil region" evidence="1">
    <location>
        <begin position="64"/>
        <end position="91"/>
    </location>
</feature>
<gene>
    <name evidence="2" type="ORF">PNW85_13055</name>
</gene>
<keyword evidence="1" id="KW-0175">Coiled coil</keyword>
<dbReference type="AlphaFoldDB" id="A0AAW6DFD5"/>
<name>A0AAW6DFD5_MEDGN</name>
<comment type="caution">
    <text evidence="2">The sequence shown here is derived from an EMBL/GenBank/DDBJ whole genome shotgun (WGS) entry which is preliminary data.</text>
</comment>